<protein>
    <submittedName>
        <fullName evidence="2">Uncharacterized protein</fullName>
    </submittedName>
</protein>
<evidence type="ECO:0000313" key="3">
    <source>
        <dbReference type="Proteomes" id="UP001154272"/>
    </source>
</evidence>
<dbReference type="RefSeq" id="WP_282024599.1">
    <property type="nucleotide sequence ID" value="NZ_CAMXCH010000004.1"/>
</dbReference>
<keyword evidence="3" id="KW-1185">Reference proteome</keyword>
<evidence type="ECO:0000256" key="1">
    <source>
        <dbReference type="SAM" id="MobiDB-lite"/>
    </source>
</evidence>
<feature type="compositionally biased region" description="Basic and acidic residues" evidence="1">
    <location>
        <begin position="49"/>
        <end position="72"/>
    </location>
</feature>
<evidence type="ECO:0000313" key="2">
    <source>
        <dbReference type="EMBL" id="CAI3955545.1"/>
    </source>
</evidence>
<proteinExistence type="predicted"/>
<dbReference type="EMBL" id="CAMXCH010000004">
    <property type="protein sequence ID" value="CAI3955545.1"/>
    <property type="molecule type" value="Genomic_DNA"/>
</dbReference>
<organism evidence="2 3">
    <name type="scientific">Commensalibacter papalotli</name>
    <name type="common">ex Botero et al. 2024</name>
    <dbReference type="NCBI Taxonomy" id="2972766"/>
    <lineage>
        <taxon>Bacteria</taxon>
        <taxon>Pseudomonadati</taxon>
        <taxon>Pseudomonadota</taxon>
        <taxon>Alphaproteobacteria</taxon>
        <taxon>Acetobacterales</taxon>
        <taxon>Acetobacteraceae</taxon>
    </lineage>
</organism>
<gene>
    <name evidence="2" type="ORF">R83534S58_LOCUS1982</name>
</gene>
<accession>A0ABM9HTI9</accession>
<dbReference type="Proteomes" id="UP001154272">
    <property type="component" value="Unassembled WGS sequence"/>
</dbReference>
<sequence length="72" mass="7216">MNKLGSSIIKDGIVGGMGALAGILTGGNIAIDTATGGLTGLTMKPPALKKKEDPKAKAADKRNIPAQTGDKK</sequence>
<comment type="caution">
    <text evidence="2">The sequence shown here is derived from an EMBL/GenBank/DDBJ whole genome shotgun (WGS) entry which is preliminary data.</text>
</comment>
<feature type="region of interest" description="Disordered" evidence="1">
    <location>
        <begin position="41"/>
        <end position="72"/>
    </location>
</feature>
<name>A0ABM9HTI9_9PROT</name>
<reference evidence="2" key="1">
    <citation type="submission" date="2022-10" db="EMBL/GenBank/DDBJ databases">
        <authorList>
            <person name="Botero Cardona J."/>
        </authorList>
    </citation>
    <scope>NUCLEOTIDE SEQUENCE</scope>
    <source>
        <strain evidence="2">R-83534</strain>
    </source>
</reference>